<evidence type="ECO:0008006" key="3">
    <source>
        <dbReference type="Google" id="ProtNLM"/>
    </source>
</evidence>
<organism evidence="1 2">
    <name type="scientific">Eiseniibacteriota bacterium</name>
    <dbReference type="NCBI Taxonomy" id="2212470"/>
    <lineage>
        <taxon>Bacteria</taxon>
        <taxon>Candidatus Eiseniibacteriota</taxon>
    </lineage>
</organism>
<dbReference type="AlphaFoldDB" id="A0A7Y2H0R4"/>
<dbReference type="PROSITE" id="PS51257">
    <property type="entry name" value="PROKAR_LIPOPROTEIN"/>
    <property type="match status" value="1"/>
</dbReference>
<gene>
    <name evidence="1" type="ORF">HKN21_00480</name>
</gene>
<dbReference type="SUPFAM" id="SSF48208">
    <property type="entry name" value="Six-hairpin glycosidases"/>
    <property type="match status" value="1"/>
</dbReference>
<evidence type="ECO:0000313" key="1">
    <source>
        <dbReference type="EMBL" id="NNF05209.1"/>
    </source>
</evidence>
<name>A0A7Y2H0R4_UNCEI</name>
<evidence type="ECO:0000313" key="2">
    <source>
        <dbReference type="Proteomes" id="UP000547674"/>
    </source>
</evidence>
<dbReference type="GO" id="GO:0005975">
    <property type="term" value="P:carbohydrate metabolic process"/>
    <property type="evidence" value="ECO:0007669"/>
    <property type="project" value="InterPro"/>
</dbReference>
<dbReference type="EMBL" id="JABDJR010000012">
    <property type="protein sequence ID" value="NNF05209.1"/>
    <property type="molecule type" value="Genomic_DNA"/>
</dbReference>
<sequence length="406" mass="44219">MLRILCTVLLLSVSLSCDRTQNRTLGSDHESLEHSMQLAGKYLAGVTGPEGRFDYRVSVETGESLGGYNLLRHAGTMYSMCEYVERSGDEEVKTAVLRAATFLQKTLKPIPGEPGILGVWSEPGVIDDVSERQCKLGGVGLGLVALAWVERIAPGTTSPEKLEAVGDFALFLQREDGSFYDGYNPKKGGRSDREPSIFYPGEVALGLALLYRCDGNTKWLQAASDALLYLARRRNGQTKVPSDHWALLASQVVLAEFGNLPNPPPREVFVEHVRQLSRAQVANFPTFPDSSVYHGALINSGSSSATATRVEGLTAALRSLEPSDPLVDELGPAVTKAVAFLQRCQIKEGSLAGGIPGAIEPLPDTKENEFFNSYAREIRIDYVQHALSGMLGFVRWQEETQAREAS</sequence>
<reference evidence="1 2" key="1">
    <citation type="submission" date="2020-03" db="EMBL/GenBank/DDBJ databases">
        <title>Metabolic flexibility allows generalist bacteria to become dominant in a frequently disturbed ecosystem.</title>
        <authorList>
            <person name="Chen Y.-J."/>
            <person name="Leung P.M."/>
            <person name="Bay S.K."/>
            <person name="Hugenholtz P."/>
            <person name="Kessler A.J."/>
            <person name="Shelley G."/>
            <person name="Waite D.W."/>
            <person name="Cook P.L."/>
            <person name="Greening C."/>
        </authorList>
    </citation>
    <scope>NUCLEOTIDE SEQUENCE [LARGE SCALE GENOMIC DNA]</scope>
    <source>
        <strain evidence="1">SS_bin_28</strain>
    </source>
</reference>
<protein>
    <recommendedName>
        <fullName evidence="3">Squalene cyclase C-terminal domain-containing protein</fullName>
    </recommendedName>
</protein>
<dbReference type="Proteomes" id="UP000547674">
    <property type="component" value="Unassembled WGS sequence"/>
</dbReference>
<dbReference type="InterPro" id="IPR008928">
    <property type="entry name" value="6-hairpin_glycosidase_sf"/>
</dbReference>
<proteinExistence type="predicted"/>
<accession>A0A7Y2H0R4</accession>
<comment type="caution">
    <text evidence="1">The sequence shown here is derived from an EMBL/GenBank/DDBJ whole genome shotgun (WGS) entry which is preliminary data.</text>
</comment>